<evidence type="ECO:0000259" key="2">
    <source>
        <dbReference type="SMART" id="SM00849"/>
    </source>
</evidence>
<organism evidence="3 4">
    <name type="scientific">Vibrio amylolyticus</name>
    <dbReference type="NCBI Taxonomy" id="2847292"/>
    <lineage>
        <taxon>Bacteria</taxon>
        <taxon>Pseudomonadati</taxon>
        <taxon>Pseudomonadota</taxon>
        <taxon>Gammaproteobacteria</taxon>
        <taxon>Vibrionales</taxon>
        <taxon>Vibrionaceae</taxon>
        <taxon>Vibrio</taxon>
    </lineage>
</organism>
<dbReference type="Gene3D" id="3.60.15.10">
    <property type="entry name" value="Ribonuclease Z/Hydroxyacylglutathione hydrolase-like"/>
    <property type="match status" value="1"/>
</dbReference>
<dbReference type="AlphaFoldDB" id="A0A9X2BMN3"/>
<dbReference type="GO" id="GO:0070813">
    <property type="term" value="P:hydrogen sulfide metabolic process"/>
    <property type="evidence" value="ECO:0007669"/>
    <property type="project" value="TreeGrafter"/>
</dbReference>
<dbReference type="PANTHER" id="PTHR43084:SF1">
    <property type="entry name" value="PERSULFIDE DIOXYGENASE ETHE1, MITOCHONDRIAL"/>
    <property type="match status" value="1"/>
</dbReference>
<dbReference type="SMART" id="SM00849">
    <property type="entry name" value="Lactamase_B"/>
    <property type="match status" value="1"/>
</dbReference>
<proteinExistence type="predicted"/>
<protein>
    <submittedName>
        <fullName evidence="3">MBL fold metallo-hydrolase</fullName>
    </submittedName>
</protein>
<dbReference type="InterPro" id="IPR001279">
    <property type="entry name" value="Metallo-B-lactamas"/>
</dbReference>
<dbReference type="InterPro" id="IPR051682">
    <property type="entry name" value="Mito_Persulfide_Diox"/>
</dbReference>
<dbReference type="Pfam" id="PF00753">
    <property type="entry name" value="Lactamase_B"/>
    <property type="match status" value="1"/>
</dbReference>
<name>A0A9X2BMN3_9VIBR</name>
<dbReference type="Proteomes" id="UP001139559">
    <property type="component" value="Unassembled WGS sequence"/>
</dbReference>
<dbReference type="RefSeq" id="WP_248010213.1">
    <property type="nucleotide sequence ID" value="NZ_JAJHVV010000012.1"/>
</dbReference>
<keyword evidence="4" id="KW-1185">Reference proteome</keyword>
<dbReference type="SUPFAM" id="SSF56281">
    <property type="entry name" value="Metallo-hydrolase/oxidoreductase"/>
    <property type="match status" value="1"/>
</dbReference>
<evidence type="ECO:0000313" key="3">
    <source>
        <dbReference type="EMBL" id="MCK6265133.1"/>
    </source>
</evidence>
<feature type="domain" description="Metallo-beta-lactamase" evidence="2">
    <location>
        <begin position="15"/>
        <end position="198"/>
    </location>
</feature>
<dbReference type="GO" id="GO:0006749">
    <property type="term" value="P:glutathione metabolic process"/>
    <property type="evidence" value="ECO:0007669"/>
    <property type="project" value="InterPro"/>
</dbReference>
<comment type="caution">
    <text evidence="3">The sequence shown here is derived from an EMBL/GenBank/DDBJ whole genome shotgun (WGS) entry which is preliminary data.</text>
</comment>
<dbReference type="EMBL" id="JAJHVV010000012">
    <property type="protein sequence ID" value="MCK6265133.1"/>
    <property type="molecule type" value="Genomic_DNA"/>
</dbReference>
<dbReference type="PANTHER" id="PTHR43084">
    <property type="entry name" value="PERSULFIDE DIOXYGENASE ETHE1"/>
    <property type="match status" value="1"/>
</dbReference>
<sequence>MAKQKVQHFFHPISGTISYVVSDIATNEAIIIDPVADYNEATGEVTFESSQMILHYVEKHQLHVTAILETHIHADHLTGSFFLHEKLNAPIHVSDAVKEVYATWKDDLALSEMYEFENYLLDHEHLGFGESDLEVINTPGHTPADLTYKVGDAVFVGDSLFHHGTGRADFPGGSAKQMFHSLTKLYDMDDDTKVYLCHNYPKTADELIHMTTIGEEKHENSFITEETTEEEFVCHREERDEQLAEPKLINPALVYNLTCQLPQPQQMQ</sequence>
<dbReference type="CDD" id="cd07724">
    <property type="entry name" value="POD-like_MBL-fold"/>
    <property type="match status" value="1"/>
</dbReference>
<accession>A0A9X2BMN3</accession>
<keyword evidence="1" id="KW-0479">Metal-binding</keyword>
<gene>
    <name evidence="3" type="ORF">KP803_17800</name>
</gene>
<dbReference type="InterPro" id="IPR036866">
    <property type="entry name" value="RibonucZ/Hydroxyglut_hydro"/>
</dbReference>
<dbReference type="GO" id="GO:0050313">
    <property type="term" value="F:sulfur dioxygenase activity"/>
    <property type="evidence" value="ECO:0007669"/>
    <property type="project" value="InterPro"/>
</dbReference>
<dbReference type="InterPro" id="IPR044528">
    <property type="entry name" value="POD-like_MBL-fold"/>
</dbReference>
<reference evidence="3" key="1">
    <citation type="submission" date="2021-11" db="EMBL/GenBank/DDBJ databases">
        <title>Vibrio ZSDE26 sp. nov. and Vibrio ZSDZ34 sp. nov., isolated from coastal seawater in Qingdao.</title>
        <authorList>
            <person name="Zhang P."/>
        </authorList>
    </citation>
    <scope>NUCLEOTIDE SEQUENCE</scope>
    <source>
        <strain evidence="3">ZSDE26</strain>
    </source>
</reference>
<dbReference type="GO" id="GO:0046872">
    <property type="term" value="F:metal ion binding"/>
    <property type="evidence" value="ECO:0007669"/>
    <property type="project" value="UniProtKB-KW"/>
</dbReference>
<evidence type="ECO:0000313" key="4">
    <source>
        <dbReference type="Proteomes" id="UP001139559"/>
    </source>
</evidence>
<evidence type="ECO:0000256" key="1">
    <source>
        <dbReference type="ARBA" id="ARBA00022723"/>
    </source>
</evidence>